<keyword evidence="3" id="KW-0274">FAD</keyword>
<evidence type="ECO:0008006" key="8">
    <source>
        <dbReference type="Google" id="ProtNLM"/>
    </source>
</evidence>
<sequence>MSPPYLFVFSSPFLRRRHVRFASNALEASGKLFLVSLAARPNVIIIGAGPSGLMAAEVIASAGVGVTIFDRMAAPGRKFLLAGRGGLNITHSEDFEILLTRYGDALPRLRDALEQFSPKALRAWCEGLGESTFIGSSGRVFPARFKASPLLRAWLKRLASLGVVLNSRHEWRGWSDEGAAILKGPEGQFEVAADATILALGGASWPRLGSDGGWVAALERAAIATAPLRPANCGFLVNWSDHFRDLFEGAPLKGIALSFGETSVRGEAIITHAGLEGGALYALSAALRESVAASGEAVLRVALRPDLSLAELERRIEARDPKQSFSTFARKSLKLAPAAIGLLQESARQGLLPLSAMDPAQLAGFINAAPVRLNGVAPLARAISTAGGVLFHEVDSNFMLVRRPGAFVAGEMLDWEAPTGGYLLQACFATGAAAGRGALQWLSEQTGAPESFVSRT</sequence>
<dbReference type="AlphaFoldDB" id="A0A8B6M7E4"/>
<accession>A0A8B6M7E4</accession>
<keyword evidence="2" id="KW-0285">Flavoprotein</keyword>
<dbReference type="NCBIfam" id="TIGR03862">
    <property type="entry name" value="flavo_PP4765"/>
    <property type="match status" value="1"/>
</dbReference>
<evidence type="ECO:0000256" key="3">
    <source>
        <dbReference type="ARBA" id="ARBA00022827"/>
    </source>
</evidence>
<dbReference type="Pfam" id="PF22780">
    <property type="entry name" value="HI0933_like_1st"/>
    <property type="match status" value="1"/>
</dbReference>
<dbReference type="Gene3D" id="1.10.8.260">
    <property type="entry name" value="HI0933 insert domain-like"/>
    <property type="match status" value="1"/>
</dbReference>
<evidence type="ECO:0000256" key="2">
    <source>
        <dbReference type="ARBA" id="ARBA00022630"/>
    </source>
</evidence>
<evidence type="ECO:0000313" key="6">
    <source>
        <dbReference type="EMBL" id="VTZ49992.1"/>
    </source>
</evidence>
<reference evidence="6 7" key="1">
    <citation type="submission" date="2019-05" db="EMBL/GenBank/DDBJ databases">
        <authorList>
            <person name="Farhan Ul Haque M."/>
        </authorList>
    </citation>
    <scope>NUCLEOTIDE SEQUENCE [LARGE SCALE GENOMIC DNA]</scope>
    <source>
        <strain evidence="6">2</strain>
    </source>
</reference>
<keyword evidence="7" id="KW-1185">Reference proteome</keyword>
<dbReference type="PANTHER" id="PTHR42887:SF1">
    <property type="entry name" value="BLR3961 PROTEIN"/>
    <property type="match status" value="1"/>
</dbReference>
<dbReference type="InterPro" id="IPR022460">
    <property type="entry name" value="Flavoprotein_PP4765"/>
</dbReference>
<dbReference type="SUPFAM" id="SSF51905">
    <property type="entry name" value="FAD/NAD(P)-binding domain"/>
    <property type="match status" value="1"/>
</dbReference>
<proteinExistence type="predicted"/>
<dbReference type="NCBIfam" id="TIGR00275">
    <property type="entry name" value="aminoacetone oxidase family FAD-binding enzyme"/>
    <property type="match status" value="1"/>
</dbReference>
<comment type="cofactor">
    <cofactor evidence="1">
        <name>FAD</name>
        <dbReference type="ChEBI" id="CHEBI:57692"/>
    </cofactor>
</comment>
<comment type="caution">
    <text evidence="6">The sequence shown here is derived from an EMBL/GenBank/DDBJ whole genome shotgun (WGS) entry which is preliminary data.</text>
</comment>
<gene>
    <name evidence="6" type="ORF">MPC4_20202</name>
</gene>
<feature type="domain" description="RsdA/BaiN/AoA(So)-like insert" evidence="5">
    <location>
        <begin position="229"/>
        <end position="384"/>
    </location>
</feature>
<dbReference type="InterPro" id="IPR055178">
    <property type="entry name" value="RsdA/BaiN/AoA(So)-like_dom"/>
</dbReference>
<evidence type="ECO:0000256" key="1">
    <source>
        <dbReference type="ARBA" id="ARBA00001974"/>
    </source>
</evidence>
<evidence type="ECO:0000259" key="5">
    <source>
        <dbReference type="Pfam" id="PF22780"/>
    </source>
</evidence>
<organism evidence="6 7">
    <name type="scientific">Methylocella tundrae</name>
    <dbReference type="NCBI Taxonomy" id="227605"/>
    <lineage>
        <taxon>Bacteria</taxon>
        <taxon>Pseudomonadati</taxon>
        <taxon>Pseudomonadota</taxon>
        <taxon>Alphaproteobacteria</taxon>
        <taxon>Hyphomicrobiales</taxon>
        <taxon>Beijerinckiaceae</taxon>
        <taxon>Methylocella</taxon>
    </lineage>
</organism>
<dbReference type="InterPro" id="IPR036188">
    <property type="entry name" value="FAD/NAD-bd_sf"/>
</dbReference>
<dbReference type="InterPro" id="IPR004792">
    <property type="entry name" value="BaiN-like"/>
</dbReference>
<dbReference type="EMBL" id="CABFMQ020000076">
    <property type="protein sequence ID" value="VTZ49992.1"/>
    <property type="molecule type" value="Genomic_DNA"/>
</dbReference>
<dbReference type="PANTHER" id="PTHR42887">
    <property type="entry name" value="OS12G0638800 PROTEIN"/>
    <property type="match status" value="1"/>
</dbReference>
<dbReference type="PRINTS" id="PR00419">
    <property type="entry name" value="ADXRDTASE"/>
</dbReference>
<dbReference type="SUPFAM" id="SSF160996">
    <property type="entry name" value="HI0933 insert domain-like"/>
    <property type="match status" value="1"/>
</dbReference>
<dbReference type="Proteomes" id="UP000485880">
    <property type="component" value="Unassembled WGS sequence"/>
</dbReference>
<dbReference type="InterPro" id="IPR057661">
    <property type="entry name" value="RsdA/BaiN/AoA(So)_Rossmann"/>
</dbReference>
<protein>
    <recommendedName>
        <fullName evidence="8">NAD(FAD)-utilizing dehydrogenase</fullName>
    </recommendedName>
</protein>
<name>A0A8B6M7E4_METTU</name>
<dbReference type="Gene3D" id="3.50.50.60">
    <property type="entry name" value="FAD/NAD(P)-binding domain"/>
    <property type="match status" value="1"/>
</dbReference>
<dbReference type="Pfam" id="PF03486">
    <property type="entry name" value="HI0933_like"/>
    <property type="match status" value="1"/>
</dbReference>
<evidence type="ECO:0000313" key="7">
    <source>
        <dbReference type="Proteomes" id="UP000485880"/>
    </source>
</evidence>
<dbReference type="Gene3D" id="2.40.30.10">
    <property type="entry name" value="Translation factors"/>
    <property type="match status" value="1"/>
</dbReference>
<evidence type="ECO:0000259" key="4">
    <source>
        <dbReference type="Pfam" id="PF03486"/>
    </source>
</evidence>
<feature type="domain" description="RsdA/BaiN/AoA(So)-like Rossmann fold-like" evidence="4">
    <location>
        <begin position="42"/>
        <end position="436"/>
    </location>
</feature>
<dbReference type="InterPro" id="IPR023166">
    <property type="entry name" value="BaiN-like_dom_sf"/>
</dbReference>